<dbReference type="SMART" id="SM00530">
    <property type="entry name" value="HTH_XRE"/>
    <property type="match status" value="1"/>
</dbReference>
<proteinExistence type="predicted"/>
<dbReference type="PANTHER" id="PTHR46797:SF1">
    <property type="entry name" value="METHYLPHOSPHONATE SYNTHASE"/>
    <property type="match status" value="1"/>
</dbReference>
<evidence type="ECO:0000313" key="4">
    <source>
        <dbReference type="Proteomes" id="UP000028868"/>
    </source>
</evidence>
<keyword evidence="4" id="KW-1185">Reference proteome</keyword>
<dbReference type="InterPro" id="IPR001387">
    <property type="entry name" value="Cro/C1-type_HTH"/>
</dbReference>
<evidence type="ECO:0000256" key="1">
    <source>
        <dbReference type="ARBA" id="ARBA00023125"/>
    </source>
</evidence>
<keyword evidence="1" id="KW-0238">DNA-binding</keyword>
<organism evidence="3 4">
    <name type="scientific">Halobacillus karajensis</name>
    <dbReference type="NCBI Taxonomy" id="195088"/>
    <lineage>
        <taxon>Bacteria</taxon>
        <taxon>Bacillati</taxon>
        <taxon>Bacillota</taxon>
        <taxon>Bacilli</taxon>
        <taxon>Bacillales</taxon>
        <taxon>Bacillaceae</taxon>
        <taxon>Halobacillus</taxon>
    </lineage>
</organism>
<reference evidence="4" key="1">
    <citation type="submission" date="2014-03" db="EMBL/GenBank/DDBJ databases">
        <authorList>
            <person name="Urmite Genomes U."/>
        </authorList>
    </citation>
    <scope>NUCLEOTIDE SEQUENCE [LARGE SCALE GENOMIC DNA]</scope>
    <source>
        <strain evidence="4">HD-03</strain>
    </source>
</reference>
<dbReference type="EMBL" id="CCDI010000004">
    <property type="protein sequence ID" value="CDQ24942.1"/>
    <property type="molecule type" value="Genomic_DNA"/>
</dbReference>
<dbReference type="GO" id="GO:0003700">
    <property type="term" value="F:DNA-binding transcription factor activity"/>
    <property type="evidence" value="ECO:0007669"/>
    <property type="project" value="TreeGrafter"/>
</dbReference>
<dbReference type="PROSITE" id="PS50943">
    <property type="entry name" value="HTH_CROC1"/>
    <property type="match status" value="1"/>
</dbReference>
<dbReference type="GO" id="GO:0005829">
    <property type="term" value="C:cytosol"/>
    <property type="evidence" value="ECO:0007669"/>
    <property type="project" value="TreeGrafter"/>
</dbReference>
<evidence type="ECO:0000259" key="2">
    <source>
        <dbReference type="PROSITE" id="PS50943"/>
    </source>
</evidence>
<name>A0A024P943_9BACI</name>
<accession>A0A024P943</accession>
<dbReference type="InterPro" id="IPR010982">
    <property type="entry name" value="Lambda_DNA-bd_dom_sf"/>
</dbReference>
<protein>
    <submittedName>
        <fullName evidence="3">RapGH repressor</fullName>
    </submittedName>
</protein>
<dbReference type="AlphaFoldDB" id="A0A024P943"/>
<feature type="domain" description="HTH cro/C1-type" evidence="2">
    <location>
        <begin position="10"/>
        <end position="65"/>
    </location>
</feature>
<reference evidence="3 4" key="2">
    <citation type="submission" date="2014-05" db="EMBL/GenBank/DDBJ databases">
        <title>Draft genome sequence of Halobacillus karajensis HK-03.</title>
        <authorList>
            <person name="Khelaifia S."/>
            <person name="Croce O."/>
            <person name="Lagier J.C."/>
            <person name="Raoult D."/>
        </authorList>
    </citation>
    <scope>NUCLEOTIDE SEQUENCE [LARGE SCALE GENOMIC DNA]</scope>
    <source>
        <strain evidence="3 4">HD-03</strain>
    </source>
</reference>
<dbReference type="SUPFAM" id="SSF47413">
    <property type="entry name" value="lambda repressor-like DNA-binding domains"/>
    <property type="match status" value="1"/>
</dbReference>
<dbReference type="Gene3D" id="1.10.260.40">
    <property type="entry name" value="lambda repressor-like DNA-binding domains"/>
    <property type="match status" value="1"/>
</dbReference>
<gene>
    <name evidence="3" type="primary">rghR</name>
    <name evidence="3" type="ORF">BN983_03243</name>
</gene>
<dbReference type="RefSeq" id="WP_051744227.1">
    <property type="nucleotide sequence ID" value="NZ_CCDH010000003.1"/>
</dbReference>
<dbReference type="CDD" id="cd00093">
    <property type="entry name" value="HTH_XRE"/>
    <property type="match status" value="1"/>
</dbReference>
<dbReference type="Pfam" id="PF01381">
    <property type="entry name" value="HTH_3"/>
    <property type="match status" value="1"/>
</dbReference>
<comment type="caution">
    <text evidence="3">The sequence shown here is derived from an EMBL/GenBank/DDBJ whole genome shotgun (WGS) entry which is preliminary data.</text>
</comment>
<dbReference type="GO" id="GO:0003677">
    <property type="term" value="F:DNA binding"/>
    <property type="evidence" value="ECO:0007669"/>
    <property type="project" value="UniProtKB-KW"/>
</dbReference>
<dbReference type="InterPro" id="IPR050807">
    <property type="entry name" value="TransReg_Diox_bact_type"/>
</dbReference>
<evidence type="ECO:0000313" key="3">
    <source>
        <dbReference type="EMBL" id="CDQ24942.1"/>
    </source>
</evidence>
<dbReference type="Proteomes" id="UP000028868">
    <property type="component" value="Unassembled WGS sequence"/>
</dbReference>
<dbReference type="PANTHER" id="PTHR46797">
    <property type="entry name" value="HTH-TYPE TRANSCRIPTIONAL REGULATOR"/>
    <property type="match status" value="1"/>
</dbReference>
<sequence>MDALEFGQFLKDLRKKRGLTLTELGDLIGYSNPYLSQIENGKKGIPSPALLMKLSLVLDVRQSELLDKAGYIPKEDLKILQDAENMTKNRKWEKAEPKTYVADLYEVITGNGHVEYKGKRLDDSQKNKILTLIDTILE</sequence>